<organism evidence="2 3">
    <name type="scientific">Rhodobacter ferrooxidans</name>
    <dbReference type="NCBI Taxonomy" id="371731"/>
    <lineage>
        <taxon>Bacteria</taxon>
        <taxon>Pseudomonadati</taxon>
        <taxon>Pseudomonadota</taxon>
        <taxon>Alphaproteobacteria</taxon>
        <taxon>Rhodobacterales</taxon>
        <taxon>Rhodobacter group</taxon>
        <taxon>Rhodobacter</taxon>
    </lineage>
</organism>
<proteinExistence type="predicted"/>
<accession>C8RZ60</accession>
<protein>
    <recommendedName>
        <fullName evidence="1">Replication-associated protein ORF2/G2P domain-containing protein</fullName>
    </recommendedName>
</protein>
<dbReference type="AlphaFoldDB" id="C8RZ60"/>
<comment type="caution">
    <text evidence="2">The sequence shown here is derived from an EMBL/GenBank/DDBJ whole genome shotgun (WGS) entry which is preliminary data.</text>
</comment>
<dbReference type="InterPro" id="IPR056906">
    <property type="entry name" value="ORF2/G2P_dom"/>
</dbReference>
<reference evidence="2 3" key="1">
    <citation type="submission" date="2009-08" db="EMBL/GenBank/DDBJ databases">
        <title>The draft genome of Rhodobacter sp. SW2.</title>
        <authorList>
            <consortium name="US DOE Joint Genome Institute (JGI-PGF)"/>
            <person name="Lucas S."/>
            <person name="Copeland A."/>
            <person name="Lapidus A."/>
            <person name="Glavina del Rio T."/>
            <person name="Tice H."/>
            <person name="Bruce D."/>
            <person name="Goodwin L."/>
            <person name="Pitluck S."/>
            <person name="Larimer F."/>
            <person name="Land M.L."/>
            <person name="Hauser L."/>
            <person name="Emerson D."/>
        </authorList>
    </citation>
    <scope>NUCLEOTIDE SEQUENCE [LARGE SCALE GENOMIC DNA]</scope>
    <source>
        <strain evidence="2 3">SW2</strain>
    </source>
</reference>
<gene>
    <name evidence="2" type="ORF">Rsw2DRAFT_1088</name>
</gene>
<dbReference type="Pfam" id="PF23343">
    <property type="entry name" value="REP_ORF2-G2P"/>
    <property type="match status" value="1"/>
</dbReference>
<evidence type="ECO:0000313" key="3">
    <source>
        <dbReference type="Proteomes" id="UP000010121"/>
    </source>
</evidence>
<evidence type="ECO:0000313" key="2">
    <source>
        <dbReference type="EMBL" id="EEW26017.1"/>
    </source>
</evidence>
<feature type="domain" description="Replication-associated protein ORF2/G2P" evidence="1">
    <location>
        <begin position="12"/>
        <end position="156"/>
    </location>
</feature>
<name>C8RZ60_9RHOB</name>
<keyword evidence="3" id="KW-1185">Reference proteome</keyword>
<sequence length="407" mass="46001">MAEKSLHPHTLVLALTYNEETQENRDAARMFQYADVRAFIKRLAAAVRYADPTAKVRFLCAGEQGDRNGRCHWHLVIYSGVDITTLGKVQGFPKRRPEERKRVKPVKGLLTERFDMLTVGKDERRLDWTLWGHGYVTFQEADEGGMHYVLSYCLKDQFTVEKSHETMRESKTENFATGLFRMSKRPAIGEAWLYAYLEGLEASGGVLPSVQLTVPGMSGYWHPNGLFREKLLWGLVALNQRALWSTGANAPQWAALLASCAENEKDLEVLNNVTEAQTVRQDVEQFERHLAQRQHKHAFDAGQRDFHRVCANLLPCENCLGQLSEQILKTLGVERIFDRENGETIGVYRYRALEGFAAVEERQETPTGALFRANAYCIKRGSEFARPLPPGGYAGSGYIGPGKVEDL</sequence>
<dbReference type="EMBL" id="ACYY01000005">
    <property type="protein sequence ID" value="EEW26017.1"/>
    <property type="molecule type" value="Genomic_DNA"/>
</dbReference>
<evidence type="ECO:0000259" key="1">
    <source>
        <dbReference type="Pfam" id="PF23343"/>
    </source>
</evidence>
<dbReference type="OrthoDB" id="7867081at2"/>
<dbReference type="Proteomes" id="UP000010121">
    <property type="component" value="Unassembled WGS sequence"/>
</dbReference>
<dbReference type="RefSeq" id="WP_008028850.1">
    <property type="nucleotide sequence ID" value="NZ_ACYY01000005.1"/>
</dbReference>